<gene>
    <name evidence="2" type="ORF">HC031_22255</name>
</gene>
<dbReference type="InterPro" id="IPR000305">
    <property type="entry name" value="GIY-YIG_endonuc"/>
</dbReference>
<keyword evidence="3" id="KW-1185">Reference proteome</keyword>
<organism evidence="2 3">
    <name type="scientific">Planosporangium thailandense</name>
    <dbReference type="NCBI Taxonomy" id="765197"/>
    <lineage>
        <taxon>Bacteria</taxon>
        <taxon>Bacillati</taxon>
        <taxon>Actinomycetota</taxon>
        <taxon>Actinomycetes</taxon>
        <taxon>Micromonosporales</taxon>
        <taxon>Micromonosporaceae</taxon>
        <taxon>Planosporangium</taxon>
    </lineage>
</organism>
<dbReference type="Proteomes" id="UP000722989">
    <property type="component" value="Unassembled WGS sequence"/>
</dbReference>
<proteinExistence type="predicted"/>
<dbReference type="InterPro" id="IPR035901">
    <property type="entry name" value="GIY-YIG_endonuc_sf"/>
</dbReference>
<feature type="domain" description="GIY-YIG" evidence="1">
    <location>
        <begin position="36"/>
        <end position="123"/>
    </location>
</feature>
<dbReference type="PROSITE" id="PS50164">
    <property type="entry name" value="GIY_YIG"/>
    <property type="match status" value="1"/>
</dbReference>
<accession>A0ABX0Y245</accession>
<comment type="caution">
    <text evidence="2">The sequence shown here is derived from an EMBL/GenBank/DDBJ whole genome shotgun (WGS) entry which is preliminary data.</text>
</comment>
<name>A0ABX0Y245_9ACTN</name>
<sequence length="160" mass="18251">MTVKITLDGLSKAELAPAVTAHFDEPRSFVTGTPPRLPGAYLWVVPPDDFVGYIGSAADLAARLRDYRRWLDGYKPDEEWEVTVVHMIKIFGGTVWWMPTSTHDDALVLEQRLIEWYRARAGFAPPFVGWEAKKNSKRHAAQEWARTLWNKEHPFAEEGA</sequence>
<dbReference type="SUPFAM" id="SSF82771">
    <property type="entry name" value="GIY-YIG endonuclease"/>
    <property type="match status" value="1"/>
</dbReference>
<protein>
    <submittedName>
        <fullName evidence="2">GIY-YIG nuclease family protein</fullName>
    </submittedName>
</protein>
<dbReference type="RefSeq" id="WP_167927324.1">
    <property type="nucleotide sequence ID" value="NZ_JAATVY010000018.1"/>
</dbReference>
<evidence type="ECO:0000313" key="3">
    <source>
        <dbReference type="Proteomes" id="UP000722989"/>
    </source>
</evidence>
<evidence type="ECO:0000313" key="2">
    <source>
        <dbReference type="EMBL" id="NJC72420.1"/>
    </source>
</evidence>
<dbReference type="EMBL" id="JAATVY010000018">
    <property type="protein sequence ID" value="NJC72420.1"/>
    <property type="molecule type" value="Genomic_DNA"/>
</dbReference>
<dbReference type="Gene3D" id="3.40.1440.10">
    <property type="entry name" value="GIY-YIG endonuclease"/>
    <property type="match status" value="1"/>
</dbReference>
<reference evidence="2 3" key="1">
    <citation type="submission" date="2020-03" db="EMBL/GenBank/DDBJ databases">
        <title>WGS of the type strain of Planosporangium spp.</title>
        <authorList>
            <person name="Thawai C."/>
        </authorList>
    </citation>
    <scope>NUCLEOTIDE SEQUENCE [LARGE SCALE GENOMIC DNA]</scope>
    <source>
        <strain evidence="2 3">TBRC 5610</strain>
    </source>
</reference>
<evidence type="ECO:0000259" key="1">
    <source>
        <dbReference type="PROSITE" id="PS50164"/>
    </source>
</evidence>